<evidence type="ECO:0000313" key="8">
    <source>
        <dbReference type="EMBL" id="RPE71859.1"/>
    </source>
</evidence>
<dbReference type="GO" id="GO:0016740">
    <property type="term" value="F:transferase activity"/>
    <property type="evidence" value="ECO:0007669"/>
    <property type="project" value="UniProtKB-KW"/>
</dbReference>
<comment type="pathway">
    <text evidence="2">Glycan biosynthesis; alginate biosynthesis.</text>
</comment>
<evidence type="ECO:0000259" key="7">
    <source>
        <dbReference type="Pfam" id="PF16822"/>
    </source>
</evidence>
<feature type="domain" description="AlgX/AlgJ SGNH hydrolase-like" evidence="7">
    <location>
        <begin position="68"/>
        <end position="327"/>
    </location>
</feature>
<keyword evidence="5" id="KW-0574">Periplasm</keyword>
<dbReference type="InterPro" id="IPR031811">
    <property type="entry name" value="ALGX/ALGJ_SGNH-like"/>
</dbReference>
<dbReference type="Gene3D" id="3.40.50.1110">
    <property type="entry name" value="SGNH hydrolase"/>
    <property type="match status" value="1"/>
</dbReference>
<gene>
    <name evidence="8" type="ORF">EDD53_0989</name>
</gene>
<dbReference type="InterPro" id="IPR036514">
    <property type="entry name" value="SGNH_hydro_sf"/>
</dbReference>
<keyword evidence="9" id="KW-1185">Reference proteome</keyword>
<dbReference type="UniPathway" id="UPA00286"/>
<reference evidence="8 9" key="1">
    <citation type="submission" date="2018-11" db="EMBL/GenBank/DDBJ databases">
        <title>Genomic Encyclopedia of Type Strains, Phase IV (KMG-IV): sequencing the most valuable type-strain genomes for metagenomic binning, comparative biology and taxonomic classification.</title>
        <authorList>
            <person name="Goeker M."/>
        </authorList>
    </citation>
    <scope>NUCLEOTIDE SEQUENCE [LARGE SCALE GENOMIC DNA]</scope>
    <source>
        <strain evidence="8 9">DSM 104731</strain>
    </source>
</reference>
<keyword evidence="4" id="KW-0732">Signal</keyword>
<dbReference type="RefSeq" id="WP_170162681.1">
    <property type="nucleotide sequence ID" value="NZ_RKQK01000001.1"/>
</dbReference>
<organism evidence="8 9">
    <name type="scientific">Pacificibacter maritimus</name>
    <dbReference type="NCBI Taxonomy" id="762213"/>
    <lineage>
        <taxon>Bacteria</taxon>
        <taxon>Pseudomonadati</taxon>
        <taxon>Pseudomonadota</taxon>
        <taxon>Alphaproteobacteria</taxon>
        <taxon>Rhodobacterales</taxon>
        <taxon>Roseobacteraceae</taxon>
        <taxon>Pacificibacter</taxon>
    </lineage>
</organism>
<evidence type="ECO:0000256" key="6">
    <source>
        <dbReference type="ARBA" id="ARBA00022841"/>
    </source>
</evidence>
<dbReference type="GO" id="GO:0042121">
    <property type="term" value="P:alginic acid biosynthetic process"/>
    <property type="evidence" value="ECO:0007669"/>
    <property type="project" value="UniProtKB-UniPathway"/>
</dbReference>
<evidence type="ECO:0000256" key="4">
    <source>
        <dbReference type="ARBA" id="ARBA00022729"/>
    </source>
</evidence>
<accession>A0A3N4UWF7</accession>
<dbReference type="EMBL" id="RKQK01000001">
    <property type="protein sequence ID" value="RPE71859.1"/>
    <property type="molecule type" value="Genomic_DNA"/>
</dbReference>
<sequence length="336" mass="37062">MAVIALIGAASLWQTDWQPAVSKPFEDGVTQPALEDAFDKGLIPRKTSIHLWNAFRYAVFSETLPGAVPGKDGWLFTDEEFETGHDYADKTQAQLMRIVEATRQLEGAGATVIIALLPDKARVMSEKLSKHRSPQVEARYDMALDYLTEKGIAVDDLRDALQLAKSGGDVFMRTDTHWSPHGAKQVANTIAHRIQTATTERTEFITEMTGVERNEGDLVTFVDSGQLSMALGLSPEPYETFVTTQTASVDAGLSLFDDTVVPATLIGTSYSAIQNWNFEGFLKEASQTDILNRAEEGRGPFAPMDDYLKQITSGEPVPQIVVWEIPERYLTVEASQ</sequence>
<evidence type="ECO:0000256" key="5">
    <source>
        <dbReference type="ARBA" id="ARBA00022764"/>
    </source>
</evidence>
<evidence type="ECO:0000256" key="1">
    <source>
        <dbReference type="ARBA" id="ARBA00004418"/>
    </source>
</evidence>
<dbReference type="SUPFAM" id="SSF52266">
    <property type="entry name" value="SGNH hydrolase"/>
    <property type="match status" value="1"/>
</dbReference>
<dbReference type="Proteomes" id="UP000269689">
    <property type="component" value="Unassembled WGS sequence"/>
</dbReference>
<dbReference type="AlphaFoldDB" id="A0A3N4UWF7"/>
<proteinExistence type="predicted"/>
<evidence type="ECO:0000313" key="9">
    <source>
        <dbReference type="Proteomes" id="UP000269689"/>
    </source>
</evidence>
<protein>
    <submittedName>
        <fullName evidence="8">Alginate O-acetyltransferase complex protein AlgJ</fullName>
    </submittedName>
</protein>
<keyword evidence="6" id="KW-0016">Alginate biosynthesis</keyword>
<evidence type="ECO:0000256" key="3">
    <source>
        <dbReference type="ARBA" id="ARBA00022679"/>
    </source>
</evidence>
<evidence type="ECO:0000256" key="2">
    <source>
        <dbReference type="ARBA" id="ARBA00005182"/>
    </source>
</evidence>
<dbReference type="GO" id="GO:0042597">
    <property type="term" value="C:periplasmic space"/>
    <property type="evidence" value="ECO:0007669"/>
    <property type="project" value="UniProtKB-SubCell"/>
</dbReference>
<dbReference type="GO" id="GO:0016788">
    <property type="term" value="F:hydrolase activity, acting on ester bonds"/>
    <property type="evidence" value="ECO:0007669"/>
    <property type="project" value="UniProtKB-ARBA"/>
</dbReference>
<comment type="caution">
    <text evidence="8">The sequence shown here is derived from an EMBL/GenBank/DDBJ whole genome shotgun (WGS) entry which is preliminary data.</text>
</comment>
<name>A0A3N4UWF7_9RHOB</name>
<dbReference type="Pfam" id="PF16822">
    <property type="entry name" value="ALGX"/>
    <property type="match status" value="1"/>
</dbReference>
<comment type="subcellular location">
    <subcellularLocation>
        <location evidence="1">Periplasm</location>
    </subcellularLocation>
</comment>
<keyword evidence="3 8" id="KW-0808">Transferase</keyword>